<dbReference type="InterPro" id="IPR027417">
    <property type="entry name" value="P-loop_NTPase"/>
</dbReference>
<dbReference type="SUPFAM" id="SSF52540">
    <property type="entry name" value="P-loop containing nucleoside triphosphate hydrolases"/>
    <property type="match status" value="1"/>
</dbReference>
<name>A0ABQ1ITI9_9PROT</name>
<dbReference type="PIRSF" id="PIRSF009320">
    <property type="entry name" value="Nuc_binding_HP_1000"/>
    <property type="match status" value="1"/>
</dbReference>
<dbReference type="EMBL" id="BMDZ01000048">
    <property type="protein sequence ID" value="GGB51630.1"/>
    <property type="molecule type" value="Genomic_DNA"/>
</dbReference>
<evidence type="ECO:0000259" key="1">
    <source>
        <dbReference type="Pfam" id="PF01656"/>
    </source>
</evidence>
<dbReference type="CDD" id="cd02042">
    <property type="entry name" value="ParAB_family"/>
    <property type="match status" value="1"/>
</dbReference>
<accession>A0ABQ1ITI9</accession>
<dbReference type="RefSeq" id="WP_188580376.1">
    <property type="nucleotide sequence ID" value="NZ_BMDZ01000048.1"/>
</dbReference>
<dbReference type="PANTHER" id="PTHR13696:SF96">
    <property type="entry name" value="COBQ_COBB_MIND_PARA NUCLEOTIDE BINDING DOMAIN-CONTAINING PROTEIN"/>
    <property type="match status" value="1"/>
</dbReference>
<gene>
    <name evidence="2" type="ORF">GCM10011505_35890</name>
</gene>
<evidence type="ECO:0000313" key="3">
    <source>
        <dbReference type="Proteomes" id="UP000603352"/>
    </source>
</evidence>
<dbReference type="Gene3D" id="3.40.50.300">
    <property type="entry name" value="P-loop containing nucleotide triphosphate hydrolases"/>
    <property type="match status" value="1"/>
</dbReference>
<feature type="domain" description="CobQ/CobB/MinD/ParA nucleotide binding" evidence="1">
    <location>
        <begin position="3"/>
        <end position="163"/>
    </location>
</feature>
<dbReference type="PANTHER" id="PTHR13696">
    <property type="entry name" value="P-LOOP CONTAINING NUCLEOSIDE TRIPHOSPHATE HYDROLASE"/>
    <property type="match status" value="1"/>
</dbReference>
<dbReference type="InterPro" id="IPR048089">
    <property type="entry name" value="McdA"/>
</dbReference>
<dbReference type="Proteomes" id="UP000603352">
    <property type="component" value="Unassembled WGS sequence"/>
</dbReference>
<organism evidence="2 3">
    <name type="scientific">Tistrella bauzanensis</name>
    <dbReference type="NCBI Taxonomy" id="657419"/>
    <lineage>
        <taxon>Bacteria</taxon>
        <taxon>Pseudomonadati</taxon>
        <taxon>Pseudomonadota</taxon>
        <taxon>Alphaproteobacteria</taxon>
        <taxon>Geminicoccales</taxon>
        <taxon>Geminicoccaceae</taxon>
        <taxon>Tistrella</taxon>
    </lineage>
</organism>
<dbReference type="InterPro" id="IPR050678">
    <property type="entry name" value="DNA_Partitioning_ATPase"/>
</dbReference>
<dbReference type="Pfam" id="PF01656">
    <property type="entry name" value="CbiA"/>
    <property type="match status" value="1"/>
</dbReference>
<reference evidence="3" key="1">
    <citation type="journal article" date="2019" name="Int. J. Syst. Evol. Microbiol.">
        <title>The Global Catalogue of Microorganisms (GCM) 10K type strain sequencing project: providing services to taxonomists for standard genome sequencing and annotation.</title>
        <authorList>
            <consortium name="The Broad Institute Genomics Platform"/>
            <consortium name="The Broad Institute Genome Sequencing Center for Infectious Disease"/>
            <person name="Wu L."/>
            <person name="Ma J."/>
        </authorList>
    </citation>
    <scope>NUCLEOTIDE SEQUENCE [LARGE SCALE GENOMIC DNA]</scope>
    <source>
        <strain evidence="3">CGMCC 1.10188</strain>
    </source>
</reference>
<keyword evidence="3" id="KW-1185">Reference proteome</keyword>
<comment type="caution">
    <text evidence="2">The sequence shown here is derived from an EMBL/GenBank/DDBJ whole genome shotgun (WGS) entry which is preliminary data.</text>
</comment>
<dbReference type="NCBIfam" id="NF041546">
    <property type="entry name" value="ParA_partition"/>
    <property type="match status" value="1"/>
</dbReference>
<dbReference type="InterPro" id="IPR002586">
    <property type="entry name" value="CobQ/CobB/MinD/ParA_Nub-bd_dom"/>
</dbReference>
<evidence type="ECO:0000313" key="2">
    <source>
        <dbReference type="EMBL" id="GGB51630.1"/>
    </source>
</evidence>
<sequence length="209" mass="22223">MILTIAQQKGGAGKTTLAAQLAGCWAARGRRVAVVDIDDQGSLARWAAWRAERSPERPAVTARALSGWRLDGELAGLDRDHDVVIVDTPPEAENDARRAVRAADLVLVPVQPNPFDVGATRPTLDLARAEKRPVLLILNRVAPRAKLAQTMIDAVMGLGMPVADTRFANRTGFAASLVDGLSVVEAEPRSAAAREVEALIAEIEAAVGR</sequence>
<protein>
    <submittedName>
        <fullName evidence="2">Cobyrinic acid a,c-diamide synthase</fullName>
    </submittedName>
</protein>
<proteinExistence type="predicted"/>